<dbReference type="SUPFAM" id="SSF53474">
    <property type="entry name" value="alpha/beta-Hydrolases"/>
    <property type="match status" value="1"/>
</dbReference>
<dbReference type="InterPro" id="IPR006693">
    <property type="entry name" value="AB_hydrolase_lipase"/>
</dbReference>
<proteinExistence type="predicted"/>
<reference evidence="3 4" key="1">
    <citation type="submission" date="2016-03" db="EMBL/GenBank/DDBJ databases">
        <title>How can Kluyveromyces marxianus grow so fast - potential evolutionary course in Saccharomyces Complex revealed by comparative genomics.</title>
        <authorList>
            <person name="Mo W."/>
            <person name="Lu W."/>
            <person name="Yang X."/>
            <person name="Qi J."/>
            <person name="Lv H."/>
        </authorList>
    </citation>
    <scope>NUCLEOTIDE SEQUENCE [LARGE SCALE GENOMIC DNA]</scope>
    <source>
        <strain evidence="3 4">FIM1</strain>
    </source>
</reference>
<reference evidence="3 4" key="2">
    <citation type="submission" date="2019-11" db="EMBL/GenBank/DDBJ databases">
        <authorList>
            <person name="Lu H."/>
        </authorList>
    </citation>
    <scope>NUCLEOTIDE SEQUENCE [LARGE SCALE GENOMIC DNA]</scope>
    <source>
        <strain evidence="3 4">FIM1</strain>
    </source>
</reference>
<evidence type="ECO:0000259" key="2">
    <source>
        <dbReference type="Pfam" id="PF04083"/>
    </source>
</evidence>
<dbReference type="EMBL" id="CP015056">
    <property type="protein sequence ID" value="QGN15230.1"/>
    <property type="molecule type" value="Genomic_DNA"/>
</dbReference>
<gene>
    <name evidence="3" type="primary">YEH2</name>
    <name evidence="3" type="ORF">FIM1_1919</name>
</gene>
<dbReference type="InterPro" id="IPR029058">
    <property type="entry name" value="AB_hydrolase_fold"/>
</dbReference>
<evidence type="ECO:0000313" key="4">
    <source>
        <dbReference type="Proteomes" id="UP000422736"/>
    </source>
</evidence>
<keyword evidence="4" id="KW-1185">Reference proteome</keyword>
<dbReference type="PANTHER" id="PTHR11005">
    <property type="entry name" value="LYSOSOMAL ACID LIPASE-RELATED"/>
    <property type="match status" value="1"/>
</dbReference>
<name>A0ABX6ESB9_KLUMA</name>
<dbReference type="Pfam" id="PF04083">
    <property type="entry name" value="Abhydro_lipase"/>
    <property type="match status" value="1"/>
</dbReference>
<keyword evidence="1" id="KW-0812">Transmembrane</keyword>
<organism evidence="3 4">
    <name type="scientific">Kluyveromyces marxianus</name>
    <name type="common">Yeast</name>
    <name type="synonym">Candida kefyr</name>
    <dbReference type="NCBI Taxonomy" id="4911"/>
    <lineage>
        <taxon>Eukaryota</taxon>
        <taxon>Fungi</taxon>
        <taxon>Dikarya</taxon>
        <taxon>Ascomycota</taxon>
        <taxon>Saccharomycotina</taxon>
        <taxon>Saccharomycetes</taxon>
        <taxon>Saccharomycetales</taxon>
        <taxon>Saccharomycetaceae</taxon>
        <taxon>Kluyveromyces</taxon>
    </lineage>
</organism>
<keyword evidence="1" id="KW-0472">Membrane</keyword>
<sequence length="539" mass="63709">MELRPPYFSRFIRVSSESVQRTGRFSMVQKWYHTITSRLITTMFLTVLMICAIWHNFLTSHIFKRKQRVVLDPRDTRPANVITPQTTSHSHMMHRHTQSFSSSAPIEVDVEVDDVNNIEYDRTITRRIKARDTDFNPFADVLSGEDLKLVPNLQYYYSQYNIVVDEYEVTTKDGFVLELWHLRKKDESEFNDRYPILMLHGLLQSSGSFASAGRKSLAYYVHDSGYDVWLGNNRCGFKSKWDREKLAPNGEWDWDLNTMTRYDLETLVDAVLEKKQHKFEKLSLIAHSQGTTQAFMGLVNEDDIYKDTDFRLSSKLDNFVALAPAVYPGPLLDEKLFVKFMAKHIDNKWVFGDKSFVPLMMEMRDIMAGHKIFSFLSYVMFNFLFNWNDILWDRPLRDRHFLFSPVHISVKLMQWWLSLDPLKSSFKTFAEDMFPDVKTWFPVHSESTSMDEHLHKNEHKPVTQDWPKILLFIPRQDRLVDGERLINHFINHEPHSIFKIWYIDEYSHLDVLWAGDVIERIGKPMLENMYFPEQHSATN</sequence>
<keyword evidence="1" id="KW-1133">Transmembrane helix</keyword>
<feature type="domain" description="Partial AB-hydrolase lipase" evidence="2">
    <location>
        <begin position="154"/>
        <end position="211"/>
    </location>
</feature>
<feature type="transmembrane region" description="Helical" evidence="1">
    <location>
        <begin position="35"/>
        <end position="58"/>
    </location>
</feature>
<evidence type="ECO:0000256" key="1">
    <source>
        <dbReference type="SAM" id="Phobius"/>
    </source>
</evidence>
<accession>A0ABX6ESB9</accession>
<protein>
    <submittedName>
        <fullName evidence="3">Sterol esterase 2</fullName>
    </submittedName>
</protein>
<dbReference type="Proteomes" id="UP000422736">
    <property type="component" value="Chromosome 3"/>
</dbReference>
<evidence type="ECO:0000313" key="3">
    <source>
        <dbReference type="EMBL" id="QGN15230.1"/>
    </source>
</evidence>
<dbReference type="Gene3D" id="3.40.50.1820">
    <property type="entry name" value="alpha/beta hydrolase"/>
    <property type="match status" value="1"/>
</dbReference>